<evidence type="ECO:0000313" key="6">
    <source>
        <dbReference type="Proteomes" id="UP001606099"/>
    </source>
</evidence>
<keyword evidence="6" id="KW-1185">Reference proteome</keyword>
<name>A0ABW7FS72_9BURK</name>
<accession>A0ABW7FS72</accession>
<evidence type="ECO:0000259" key="4">
    <source>
        <dbReference type="Pfam" id="PF00535"/>
    </source>
</evidence>
<organism evidence="5 6">
    <name type="scientific">Roseateles rivi</name>
    <dbReference type="NCBI Taxonomy" id="3299028"/>
    <lineage>
        <taxon>Bacteria</taxon>
        <taxon>Pseudomonadati</taxon>
        <taxon>Pseudomonadota</taxon>
        <taxon>Betaproteobacteria</taxon>
        <taxon>Burkholderiales</taxon>
        <taxon>Sphaerotilaceae</taxon>
        <taxon>Roseateles</taxon>
    </lineage>
</organism>
<dbReference type="InterPro" id="IPR050834">
    <property type="entry name" value="Glycosyltransf_2"/>
</dbReference>
<dbReference type="Proteomes" id="UP001606099">
    <property type="component" value="Unassembled WGS sequence"/>
</dbReference>
<evidence type="ECO:0000256" key="3">
    <source>
        <dbReference type="ARBA" id="ARBA00022679"/>
    </source>
</evidence>
<protein>
    <submittedName>
        <fullName evidence="5">Glycosyltransferase family 2 protein</fullName>
    </submittedName>
</protein>
<dbReference type="EMBL" id="JBIGHZ010000001">
    <property type="protein sequence ID" value="MFG6447182.1"/>
    <property type="molecule type" value="Genomic_DNA"/>
</dbReference>
<keyword evidence="2" id="KW-0328">Glycosyltransferase</keyword>
<dbReference type="Pfam" id="PF00535">
    <property type="entry name" value="Glycos_transf_2"/>
    <property type="match status" value="1"/>
</dbReference>
<feature type="domain" description="Glycosyltransferase 2-like" evidence="4">
    <location>
        <begin position="9"/>
        <end position="169"/>
    </location>
</feature>
<evidence type="ECO:0000313" key="5">
    <source>
        <dbReference type="EMBL" id="MFG6447182.1"/>
    </source>
</evidence>
<dbReference type="RefSeq" id="WP_394458551.1">
    <property type="nucleotide sequence ID" value="NZ_JBIGHZ010000001.1"/>
</dbReference>
<comment type="similarity">
    <text evidence="1">Belongs to the glycosyltransferase 2 family.</text>
</comment>
<dbReference type="PANTHER" id="PTHR43685">
    <property type="entry name" value="GLYCOSYLTRANSFERASE"/>
    <property type="match status" value="1"/>
</dbReference>
<gene>
    <name evidence="5" type="ORF">ACG0Z6_02865</name>
</gene>
<keyword evidence="3" id="KW-0808">Transferase</keyword>
<evidence type="ECO:0000256" key="1">
    <source>
        <dbReference type="ARBA" id="ARBA00006739"/>
    </source>
</evidence>
<comment type="caution">
    <text evidence="5">The sequence shown here is derived from an EMBL/GenBank/DDBJ whole genome shotgun (WGS) entry which is preliminary data.</text>
</comment>
<sequence length="269" mass="30644">MANTPKVTLLVPAFNEPEHILEQSLSSVMEQTFTDFECIVVDESTCPEAAQACQRICARDPRFHYIHPTERLGLPGSLNLAISLARAPLLARFDSDDVCLPERLAIQVAFMDASPDVGVVGAGLQLIDEAGRPTAERHYPERSEEIARKLQFTTTLAHPTVMYRADIAKRFGSYDPTFRFAEDLDLWLRWLNRGVKFANVPDVLVKYRQAQTRRHPNHWRFNLRARVRNFGPSHLLRRIAGIACIGTWSILPAPVQESVFRFILLRVRR</sequence>
<evidence type="ECO:0000256" key="2">
    <source>
        <dbReference type="ARBA" id="ARBA00022676"/>
    </source>
</evidence>
<reference evidence="5 6" key="1">
    <citation type="submission" date="2024-08" db="EMBL/GenBank/DDBJ databases">
        <authorList>
            <person name="Lu H."/>
        </authorList>
    </citation>
    <scope>NUCLEOTIDE SEQUENCE [LARGE SCALE GENOMIC DNA]</scope>
    <source>
        <strain evidence="5 6">BYS180W</strain>
    </source>
</reference>
<dbReference type="SUPFAM" id="SSF53448">
    <property type="entry name" value="Nucleotide-diphospho-sugar transferases"/>
    <property type="match status" value="1"/>
</dbReference>
<dbReference type="InterPro" id="IPR029044">
    <property type="entry name" value="Nucleotide-diphossugar_trans"/>
</dbReference>
<proteinExistence type="inferred from homology"/>
<dbReference type="Gene3D" id="3.90.550.10">
    <property type="entry name" value="Spore Coat Polysaccharide Biosynthesis Protein SpsA, Chain A"/>
    <property type="match status" value="1"/>
</dbReference>
<dbReference type="PANTHER" id="PTHR43685:SF5">
    <property type="entry name" value="GLYCOSYLTRANSFERASE EPSE-RELATED"/>
    <property type="match status" value="1"/>
</dbReference>
<dbReference type="InterPro" id="IPR001173">
    <property type="entry name" value="Glyco_trans_2-like"/>
</dbReference>